<feature type="transmembrane region" description="Helical" evidence="1">
    <location>
        <begin position="12"/>
        <end position="29"/>
    </location>
</feature>
<evidence type="ECO:0000313" key="3">
    <source>
        <dbReference type="EMBL" id="SMR01706.1"/>
    </source>
</evidence>
<reference evidence="3 5" key="1">
    <citation type="submission" date="2017-05" db="EMBL/GenBank/DDBJ databases">
        <authorList>
            <person name="Song R."/>
            <person name="Chenine A.L."/>
            <person name="Ruprecht R.M."/>
        </authorList>
    </citation>
    <scope>NUCLEOTIDE SEQUENCE [LARGE SCALE GENOMIC DNA]</scope>
    <source>
        <strain evidence="3">PD5205</strain>
    </source>
</reference>
<organism evidence="3 5">
    <name type="scientific">Xanthomonas fragariae</name>
    <dbReference type="NCBI Taxonomy" id="48664"/>
    <lineage>
        <taxon>Bacteria</taxon>
        <taxon>Pseudomonadati</taxon>
        <taxon>Pseudomonadota</taxon>
        <taxon>Gammaproteobacteria</taxon>
        <taxon>Lysobacterales</taxon>
        <taxon>Lysobacteraceae</taxon>
        <taxon>Xanthomonas</taxon>
    </lineage>
</organism>
<dbReference type="Gene3D" id="3.30.70.1320">
    <property type="entry name" value="Multidrug efflux transporter AcrB pore domain like"/>
    <property type="match status" value="1"/>
</dbReference>
<dbReference type="EMBL" id="LT853885">
    <property type="protein sequence ID" value="SMR01706.1"/>
    <property type="molecule type" value="Genomic_DNA"/>
</dbReference>
<proteinExistence type="predicted"/>
<evidence type="ECO:0000313" key="4">
    <source>
        <dbReference type="Proteomes" id="UP000195877"/>
    </source>
</evidence>
<keyword evidence="1" id="KW-1133">Transmembrane helix</keyword>
<sequence>MHVATWSLRNPIPVVLLSFLLTPAGLYGFKNLSIQALPDLELPTVNVTLLQPGAAPAQLETDVARKVEDSIATVGGLRHLRTTISDGQVQIVAEFRLEKSLSDALIETKDAVDRVRSSLLPELLQPAISAVTENSTPILTYAVTSTTLDETQLSWHVDDGVGEGARRGARAAPGWCAARDPGRGGSGADDRTRRYHRRCFARAATDAAVFLRRTRATKSG</sequence>
<dbReference type="PANTHER" id="PTHR32063:SF77">
    <property type="entry name" value="ACR FAMILY TRANSPORT PROTEIN"/>
    <property type="match status" value="1"/>
</dbReference>
<evidence type="ECO:0000313" key="2">
    <source>
        <dbReference type="EMBL" id="SMR00844.1"/>
    </source>
</evidence>
<dbReference type="Gene3D" id="1.20.1640.10">
    <property type="entry name" value="Multidrug efflux transporter AcrB transmembrane domain"/>
    <property type="match status" value="1"/>
</dbReference>
<name>A0A1Y6HBE1_9XANT</name>
<gene>
    <name evidence="2" type="primary">swrC</name>
    <name evidence="3" type="ORF">PD5205_00386</name>
    <name evidence="2" type="ORF">PD885_03623</name>
</gene>
<dbReference type="Gene3D" id="3.30.70.1430">
    <property type="entry name" value="Multidrug efflux transporter AcrB pore domain"/>
    <property type="match status" value="1"/>
</dbReference>
<dbReference type="KEGG" id="xfr:BER92_01885"/>
<protein>
    <submittedName>
        <fullName evidence="3">Acriflavin resistance protein</fullName>
    </submittedName>
    <submittedName>
        <fullName evidence="2">Swarming motility protein SwrC</fullName>
    </submittedName>
</protein>
<dbReference type="GO" id="GO:0005886">
    <property type="term" value="C:plasma membrane"/>
    <property type="evidence" value="ECO:0007669"/>
    <property type="project" value="TreeGrafter"/>
</dbReference>
<dbReference type="PANTHER" id="PTHR32063">
    <property type="match status" value="1"/>
</dbReference>
<dbReference type="Pfam" id="PF00873">
    <property type="entry name" value="ACR_tran"/>
    <property type="match status" value="1"/>
</dbReference>
<dbReference type="Proteomes" id="UP000195953">
    <property type="component" value="Chromosome 1"/>
</dbReference>
<dbReference type="EMBL" id="LT853882">
    <property type="protein sequence ID" value="SMR00844.1"/>
    <property type="molecule type" value="Genomic_DNA"/>
</dbReference>
<evidence type="ECO:0000313" key="5">
    <source>
        <dbReference type="Proteomes" id="UP000195953"/>
    </source>
</evidence>
<reference evidence="2 4" key="2">
    <citation type="submission" date="2017-05" db="EMBL/GenBank/DDBJ databases">
        <authorList>
            <person name="Blom J."/>
        </authorList>
    </citation>
    <scope>NUCLEOTIDE SEQUENCE [LARGE SCALE GENOMIC DNA]</scope>
    <source>
        <strain evidence="2">PD885</strain>
    </source>
</reference>
<dbReference type="PRINTS" id="PR00702">
    <property type="entry name" value="ACRIFLAVINRP"/>
</dbReference>
<evidence type="ECO:0000256" key="1">
    <source>
        <dbReference type="SAM" id="Phobius"/>
    </source>
</evidence>
<dbReference type="GO" id="GO:0042910">
    <property type="term" value="F:xenobiotic transmembrane transporter activity"/>
    <property type="evidence" value="ECO:0007669"/>
    <property type="project" value="TreeGrafter"/>
</dbReference>
<dbReference type="InterPro" id="IPR001036">
    <property type="entry name" value="Acrflvin-R"/>
</dbReference>
<keyword evidence="1" id="KW-0472">Membrane</keyword>
<dbReference type="STRING" id="48664.BER92_01885"/>
<accession>A0A1Y6HBE1</accession>
<dbReference type="SUPFAM" id="SSF82693">
    <property type="entry name" value="Multidrug efflux transporter AcrB pore domain, PN1, PN2, PC1 and PC2 subdomains"/>
    <property type="match status" value="1"/>
</dbReference>
<keyword evidence="4" id="KW-1185">Reference proteome</keyword>
<dbReference type="AlphaFoldDB" id="A0A1Y6HBE1"/>
<dbReference type="Proteomes" id="UP000195877">
    <property type="component" value="Chromosome 1"/>
</dbReference>
<keyword evidence="1" id="KW-0812">Transmembrane</keyword>